<comment type="caution">
    <text evidence="1">The sequence shown here is derived from an EMBL/GenBank/DDBJ whole genome shotgun (WGS) entry which is preliminary data.</text>
</comment>
<organism evidence="1 2">
    <name type="scientific">Tanacetum coccineum</name>
    <dbReference type="NCBI Taxonomy" id="301880"/>
    <lineage>
        <taxon>Eukaryota</taxon>
        <taxon>Viridiplantae</taxon>
        <taxon>Streptophyta</taxon>
        <taxon>Embryophyta</taxon>
        <taxon>Tracheophyta</taxon>
        <taxon>Spermatophyta</taxon>
        <taxon>Magnoliopsida</taxon>
        <taxon>eudicotyledons</taxon>
        <taxon>Gunneridae</taxon>
        <taxon>Pentapetalae</taxon>
        <taxon>asterids</taxon>
        <taxon>campanulids</taxon>
        <taxon>Asterales</taxon>
        <taxon>Asteraceae</taxon>
        <taxon>Asteroideae</taxon>
        <taxon>Anthemideae</taxon>
        <taxon>Anthemidinae</taxon>
        <taxon>Tanacetum</taxon>
    </lineage>
</organism>
<dbReference type="PANTHER" id="PTHR11439:SF524">
    <property type="entry name" value="RNA-DIRECTED DNA POLYMERASE, PROTEIN KINASE RLK-PELLE-DLSV FAMILY"/>
    <property type="match status" value="1"/>
</dbReference>
<dbReference type="Proteomes" id="UP001151760">
    <property type="component" value="Unassembled WGS sequence"/>
</dbReference>
<dbReference type="EMBL" id="BQNB010012005">
    <property type="protein sequence ID" value="GJS97964.1"/>
    <property type="molecule type" value="Genomic_DNA"/>
</dbReference>
<dbReference type="PANTHER" id="PTHR11439">
    <property type="entry name" value="GAG-POL-RELATED RETROTRANSPOSON"/>
    <property type="match status" value="1"/>
</dbReference>
<reference evidence="1" key="1">
    <citation type="journal article" date="2022" name="Int. J. Mol. Sci.">
        <title>Draft Genome of Tanacetum Coccineum: Genomic Comparison of Closely Related Tanacetum-Family Plants.</title>
        <authorList>
            <person name="Yamashiro T."/>
            <person name="Shiraishi A."/>
            <person name="Nakayama K."/>
            <person name="Satake H."/>
        </authorList>
    </citation>
    <scope>NUCLEOTIDE SEQUENCE</scope>
</reference>
<accession>A0ABQ5A5P1</accession>
<proteinExistence type="predicted"/>
<evidence type="ECO:0000313" key="2">
    <source>
        <dbReference type="Proteomes" id="UP001151760"/>
    </source>
</evidence>
<reference evidence="1" key="2">
    <citation type="submission" date="2022-01" db="EMBL/GenBank/DDBJ databases">
        <authorList>
            <person name="Yamashiro T."/>
            <person name="Shiraishi A."/>
            <person name="Satake H."/>
            <person name="Nakayama K."/>
        </authorList>
    </citation>
    <scope>NUCLEOTIDE SEQUENCE</scope>
</reference>
<gene>
    <name evidence="1" type="ORF">Tco_0819134</name>
</gene>
<protein>
    <submittedName>
        <fullName evidence="1">Ribonuclease H-like domain-containing protein</fullName>
    </submittedName>
</protein>
<name>A0ABQ5A5P1_9ASTR</name>
<keyword evidence="2" id="KW-1185">Reference proteome</keyword>
<dbReference type="CDD" id="cd09272">
    <property type="entry name" value="RNase_HI_RT_Ty1"/>
    <property type="match status" value="1"/>
</dbReference>
<sequence>MISHDILYPCTWRWDLGKESIGMRATLDLLLLLDLPHVYAILGHDACSLDAGCMHGKHAFMDAMMTWRSCIMDAWCSAWMQHDAGCLHGYIACMQAMHASWMTYEKKFEFKIRRIFFKRCYELERAIVKGLGSLGYFLGISVTRDSSEMFLSQRKYVVEILERAHMVNCNPSKTHVDTESKLGDDGDPGILDHGLQLFSSSTTSLVAYSDADWAGFPTTRRSTLVFCVFLGNNLLSWSFKHQPTLSRSSVDAENHGVANVVAETCWLRNLLHELHTPLSSTTLVYCDNIRAVYLSSNRVQHQRMKHNEIDIHFV</sequence>
<evidence type="ECO:0000313" key="1">
    <source>
        <dbReference type="EMBL" id="GJS97964.1"/>
    </source>
</evidence>